<evidence type="ECO:0000256" key="1">
    <source>
        <dbReference type="SAM" id="MobiDB-lite"/>
    </source>
</evidence>
<evidence type="ECO:0008006" key="5">
    <source>
        <dbReference type="Google" id="ProtNLM"/>
    </source>
</evidence>
<feature type="compositionally biased region" description="Basic and acidic residues" evidence="1">
    <location>
        <begin position="347"/>
        <end position="361"/>
    </location>
</feature>
<organism evidence="3 4">
    <name type="scientific">Anopheles christyi</name>
    <dbReference type="NCBI Taxonomy" id="43041"/>
    <lineage>
        <taxon>Eukaryota</taxon>
        <taxon>Metazoa</taxon>
        <taxon>Ecdysozoa</taxon>
        <taxon>Arthropoda</taxon>
        <taxon>Hexapoda</taxon>
        <taxon>Insecta</taxon>
        <taxon>Pterygota</taxon>
        <taxon>Neoptera</taxon>
        <taxon>Endopterygota</taxon>
        <taxon>Diptera</taxon>
        <taxon>Nematocera</taxon>
        <taxon>Culicoidea</taxon>
        <taxon>Culicidae</taxon>
        <taxon>Anophelinae</taxon>
        <taxon>Anopheles</taxon>
    </lineage>
</organism>
<protein>
    <recommendedName>
        <fullName evidence="5">Cuticular protein (putative)</fullName>
    </recommendedName>
</protein>
<dbReference type="STRING" id="43041.A0A182K927"/>
<evidence type="ECO:0000256" key="2">
    <source>
        <dbReference type="SAM" id="SignalP"/>
    </source>
</evidence>
<feature type="chain" id="PRO_5008125163" description="Cuticular protein (putative)" evidence="2">
    <location>
        <begin position="18"/>
        <end position="361"/>
    </location>
</feature>
<name>A0A182K927_9DIPT</name>
<feature type="signal peptide" evidence="2">
    <location>
        <begin position="1"/>
        <end position="17"/>
    </location>
</feature>
<proteinExistence type="predicted"/>
<reference evidence="4" key="1">
    <citation type="submission" date="2013-03" db="EMBL/GenBank/DDBJ databases">
        <title>The Genome Sequence of Anopheles christyi ACHKN1017.</title>
        <authorList>
            <consortium name="The Broad Institute Genomics Platform"/>
            <person name="Neafsey D.E."/>
            <person name="Besansky N."/>
            <person name="Walker B."/>
            <person name="Young S.K."/>
            <person name="Zeng Q."/>
            <person name="Gargeya S."/>
            <person name="Fitzgerald M."/>
            <person name="Haas B."/>
            <person name="Abouelleil A."/>
            <person name="Allen A.W."/>
            <person name="Alvarado L."/>
            <person name="Arachchi H.M."/>
            <person name="Berlin A.M."/>
            <person name="Chapman S.B."/>
            <person name="Gainer-Dewar J."/>
            <person name="Goldberg J."/>
            <person name="Griggs A."/>
            <person name="Gujja S."/>
            <person name="Hansen M."/>
            <person name="Howarth C."/>
            <person name="Imamovic A."/>
            <person name="Ireland A."/>
            <person name="Larimer J."/>
            <person name="McCowan C."/>
            <person name="Murphy C."/>
            <person name="Pearson M."/>
            <person name="Poon T.W."/>
            <person name="Priest M."/>
            <person name="Roberts A."/>
            <person name="Saif S."/>
            <person name="Shea T."/>
            <person name="Sisk P."/>
            <person name="Sykes S."/>
            <person name="Wortman J."/>
            <person name="Nusbaum C."/>
            <person name="Birren B."/>
        </authorList>
    </citation>
    <scope>NUCLEOTIDE SEQUENCE [LARGE SCALE GENOMIC DNA]</scope>
    <source>
        <strain evidence="4">ACHKN1017</strain>
    </source>
</reference>
<evidence type="ECO:0000313" key="3">
    <source>
        <dbReference type="EnsemblMetazoa" id="ACHR007264-PA"/>
    </source>
</evidence>
<accession>A0A182K927</accession>
<feature type="region of interest" description="Disordered" evidence="1">
    <location>
        <begin position="316"/>
        <end position="361"/>
    </location>
</feature>
<dbReference type="AlphaFoldDB" id="A0A182K927"/>
<feature type="compositionally biased region" description="Basic and acidic residues" evidence="1">
    <location>
        <begin position="234"/>
        <end position="298"/>
    </location>
</feature>
<sequence>MKTFIVLCLTVVTLVAGASLDKASTKETQDRKLDEPSKNHAKRGLIDYGYGYAKEPELHGGFKPSFGYDISVSQHHVPQFKTYAAPDYHHNQYAPLYKEPTVYNWKEEKHTIITKKVPVPYPVNVEKQVVIEKQVPVHVPVRVHVPYRVEVEKKVPVYVEKKVHVDRPVPYPVKVKVPVYHKVEVEVPKPYPVHIPKPYPVYIEKEVHVPVVHRVEVEKPYPVYVEKPVLVEQVESHEQQQHQEQQQHEYSHEHEHSHEQVSHELHSHEQVELQGHELQSHEQSHEQEHEHIVHHDIRPVGIKSTNFISEPIHVPEHHEHQYGEESQKIERKVESDQKPAATAASEQSKEVEKPADKESSQ</sequence>
<dbReference type="VEuPathDB" id="VectorBase:ACHR007264"/>
<reference evidence="3" key="2">
    <citation type="submission" date="2020-05" db="UniProtKB">
        <authorList>
            <consortium name="EnsemblMetazoa"/>
        </authorList>
    </citation>
    <scope>IDENTIFICATION</scope>
    <source>
        <strain evidence="3">ACHKN1017</strain>
    </source>
</reference>
<keyword evidence="2" id="KW-0732">Signal</keyword>
<feature type="region of interest" description="Disordered" evidence="1">
    <location>
        <begin position="234"/>
        <end position="299"/>
    </location>
</feature>
<evidence type="ECO:0000313" key="4">
    <source>
        <dbReference type="Proteomes" id="UP000075881"/>
    </source>
</evidence>
<dbReference type="Proteomes" id="UP000075881">
    <property type="component" value="Unassembled WGS sequence"/>
</dbReference>
<feature type="compositionally biased region" description="Basic and acidic residues" evidence="1">
    <location>
        <begin position="316"/>
        <end position="337"/>
    </location>
</feature>
<dbReference type="EnsemblMetazoa" id="ACHR007264-RA">
    <property type="protein sequence ID" value="ACHR007264-PA"/>
    <property type="gene ID" value="ACHR007264"/>
</dbReference>
<keyword evidence="4" id="KW-1185">Reference proteome</keyword>